<gene>
    <name evidence="2" type="ORF">S06H3_15235</name>
</gene>
<dbReference type="Gene3D" id="3.40.50.2000">
    <property type="entry name" value="Glycogen Phosphorylase B"/>
    <property type="match status" value="2"/>
</dbReference>
<dbReference type="Pfam" id="PF00534">
    <property type="entry name" value="Glycos_transf_1"/>
    <property type="match status" value="1"/>
</dbReference>
<dbReference type="CDD" id="cd03801">
    <property type="entry name" value="GT4_PimA-like"/>
    <property type="match status" value="1"/>
</dbReference>
<organism evidence="2">
    <name type="scientific">marine sediment metagenome</name>
    <dbReference type="NCBI Taxonomy" id="412755"/>
    <lineage>
        <taxon>unclassified sequences</taxon>
        <taxon>metagenomes</taxon>
        <taxon>ecological metagenomes</taxon>
    </lineage>
</organism>
<dbReference type="GO" id="GO:0016757">
    <property type="term" value="F:glycosyltransferase activity"/>
    <property type="evidence" value="ECO:0007669"/>
    <property type="project" value="InterPro"/>
</dbReference>
<feature type="non-terminal residue" evidence="2">
    <location>
        <position position="1"/>
    </location>
</feature>
<protein>
    <recommendedName>
        <fullName evidence="1">Glycosyl transferase family 1 domain-containing protein</fullName>
    </recommendedName>
</protein>
<name>X1M1W3_9ZZZZ</name>
<reference evidence="2" key="1">
    <citation type="journal article" date="2014" name="Front. Microbiol.">
        <title>High frequency of phylogenetically diverse reductive dehalogenase-homologous genes in deep subseafloor sedimentary metagenomes.</title>
        <authorList>
            <person name="Kawai M."/>
            <person name="Futagami T."/>
            <person name="Toyoda A."/>
            <person name="Takaki Y."/>
            <person name="Nishi S."/>
            <person name="Hori S."/>
            <person name="Arai W."/>
            <person name="Tsubouchi T."/>
            <person name="Morono Y."/>
            <person name="Uchiyama I."/>
            <person name="Ito T."/>
            <person name="Fujiyama A."/>
            <person name="Inagaki F."/>
            <person name="Takami H."/>
        </authorList>
    </citation>
    <scope>NUCLEOTIDE SEQUENCE</scope>
    <source>
        <strain evidence="2">Expedition CK06-06</strain>
    </source>
</reference>
<evidence type="ECO:0000313" key="2">
    <source>
        <dbReference type="EMBL" id="GAI08660.1"/>
    </source>
</evidence>
<comment type="caution">
    <text evidence="2">The sequence shown here is derived from an EMBL/GenBank/DDBJ whole genome shotgun (WGS) entry which is preliminary data.</text>
</comment>
<dbReference type="AlphaFoldDB" id="X1M1W3"/>
<dbReference type="SUPFAM" id="SSF53756">
    <property type="entry name" value="UDP-Glycosyltransferase/glycogen phosphorylase"/>
    <property type="match status" value="1"/>
</dbReference>
<dbReference type="EMBL" id="BARV01007487">
    <property type="protein sequence ID" value="GAI08660.1"/>
    <property type="molecule type" value="Genomic_DNA"/>
</dbReference>
<sequence>ICQKEEISRYIEFLGYLRGEEKIQVFITSDIFILPTYHPEGFPYAILEAMSAGLPIISTPIGAIPEIIEDGANGFLIPPKIPYILAEKILTLIEDKSLREKMGAENMKKAQEKYDVKVVCKIFEKIYKEIC</sequence>
<dbReference type="PANTHER" id="PTHR12526">
    <property type="entry name" value="GLYCOSYLTRANSFERASE"/>
    <property type="match status" value="1"/>
</dbReference>
<accession>X1M1W3</accession>
<feature type="domain" description="Glycosyl transferase family 1" evidence="1">
    <location>
        <begin position="2"/>
        <end position="106"/>
    </location>
</feature>
<dbReference type="PANTHER" id="PTHR12526:SF630">
    <property type="entry name" value="GLYCOSYLTRANSFERASE"/>
    <property type="match status" value="1"/>
</dbReference>
<proteinExistence type="predicted"/>
<evidence type="ECO:0000259" key="1">
    <source>
        <dbReference type="Pfam" id="PF00534"/>
    </source>
</evidence>
<dbReference type="InterPro" id="IPR001296">
    <property type="entry name" value="Glyco_trans_1"/>
</dbReference>